<name>A0A4P8XT49_9FIRM</name>
<dbReference type="GO" id="GO:0006304">
    <property type="term" value="P:DNA modification"/>
    <property type="evidence" value="ECO:0007669"/>
    <property type="project" value="InterPro"/>
</dbReference>
<proteinExistence type="predicted"/>
<dbReference type="GO" id="GO:0032259">
    <property type="term" value="P:methylation"/>
    <property type="evidence" value="ECO:0007669"/>
    <property type="project" value="UniProtKB-KW"/>
</dbReference>
<organism evidence="7 8">
    <name type="scientific">Ruminococcus bovis</name>
    <dbReference type="NCBI Taxonomy" id="2564099"/>
    <lineage>
        <taxon>Bacteria</taxon>
        <taxon>Bacillati</taxon>
        <taxon>Bacillota</taxon>
        <taxon>Clostridia</taxon>
        <taxon>Eubacteriales</taxon>
        <taxon>Oscillospiraceae</taxon>
        <taxon>Ruminococcus</taxon>
    </lineage>
</organism>
<dbReference type="InterPro" id="IPR002052">
    <property type="entry name" value="DNA_methylase_N6_adenine_CS"/>
</dbReference>
<dbReference type="InterPro" id="IPR050953">
    <property type="entry name" value="N4_N6_ade-DNA_methylase"/>
</dbReference>
<keyword evidence="8" id="KW-1185">Reference proteome</keyword>
<dbReference type="SUPFAM" id="SSF53335">
    <property type="entry name" value="S-adenosyl-L-methionine-dependent methyltransferases"/>
    <property type="match status" value="1"/>
</dbReference>
<dbReference type="REBASE" id="341885">
    <property type="entry name" value="Rsp7A12ORF1560P"/>
</dbReference>
<dbReference type="Pfam" id="PF07669">
    <property type="entry name" value="Eco57I"/>
    <property type="match status" value="1"/>
</dbReference>
<evidence type="ECO:0000313" key="7">
    <source>
        <dbReference type="EMBL" id="QCT06135.1"/>
    </source>
</evidence>
<dbReference type="Proteomes" id="UP000301475">
    <property type="component" value="Chromosome"/>
</dbReference>
<keyword evidence="3 7" id="KW-0808">Transferase</keyword>
<evidence type="ECO:0000259" key="6">
    <source>
        <dbReference type="Pfam" id="PF07669"/>
    </source>
</evidence>
<dbReference type="AlphaFoldDB" id="A0A4P8XT49"/>
<dbReference type="InterPro" id="IPR029063">
    <property type="entry name" value="SAM-dependent_MTases_sf"/>
</dbReference>
<dbReference type="NCBIfam" id="NF033452">
    <property type="entry name" value="BREX_1_MTaseX"/>
    <property type="match status" value="1"/>
</dbReference>
<dbReference type="InterPro" id="IPR047939">
    <property type="entry name" value="BREX_1_PglX"/>
</dbReference>
<evidence type="ECO:0000256" key="5">
    <source>
        <dbReference type="ARBA" id="ARBA00047942"/>
    </source>
</evidence>
<dbReference type="GO" id="GO:0003676">
    <property type="term" value="F:nucleic acid binding"/>
    <property type="evidence" value="ECO:0007669"/>
    <property type="project" value="InterPro"/>
</dbReference>
<accession>A0A4P8XT49</accession>
<dbReference type="Gene3D" id="3.40.50.150">
    <property type="entry name" value="Vaccinia Virus protein VP39"/>
    <property type="match status" value="1"/>
</dbReference>
<dbReference type="PROSITE" id="PS00092">
    <property type="entry name" value="N6_MTASE"/>
    <property type="match status" value="1"/>
</dbReference>
<dbReference type="GO" id="GO:0009007">
    <property type="term" value="F:site-specific DNA-methyltransferase (adenine-specific) activity"/>
    <property type="evidence" value="ECO:0007669"/>
    <property type="project" value="UniProtKB-EC"/>
</dbReference>
<comment type="catalytic activity">
    <reaction evidence="5">
        <text>a 2'-deoxyadenosine in DNA + S-adenosyl-L-methionine = an N(6)-methyl-2'-deoxyadenosine in DNA + S-adenosyl-L-homocysteine + H(+)</text>
        <dbReference type="Rhea" id="RHEA:15197"/>
        <dbReference type="Rhea" id="RHEA-COMP:12418"/>
        <dbReference type="Rhea" id="RHEA-COMP:12419"/>
        <dbReference type="ChEBI" id="CHEBI:15378"/>
        <dbReference type="ChEBI" id="CHEBI:57856"/>
        <dbReference type="ChEBI" id="CHEBI:59789"/>
        <dbReference type="ChEBI" id="CHEBI:90615"/>
        <dbReference type="ChEBI" id="CHEBI:90616"/>
        <dbReference type="EC" id="2.1.1.72"/>
    </reaction>
</comment>
<reference evidence="7 8" key="1">
    <citation type="submission" date="2019-04" db="EMBL/GenBank/DDBJ databases">
        <authorList>
            <person name="Embree M."/>
            <person name="Gaffney J.R."/>
        </authorList>
    </citation>
    <scope>NUCLEOTIDE SEQUENCE [LARGE SCALE GENOMIC DNA]</scope>
    <source>
        <strain evidence="7 8">JE7A12</strain>
    </source>
</reference>
<evidence type="ECO:0000313" key="8">
    <source>
        <dbReference type="Proteomes" id="UP000301475"/>
    </source>
</evidence>
<gene>
    <name evidence="7" type="primary">pglX</name>
    <name evidence="7" type="ORF">E5Z56_01560</name>
</gene>
<dbReference type="InterPro" id="IPR011639">
    <property type="entry name" value="MethylTrfase_TaqI-like_dom"/>
</dbReference>
<keyword evidence="2 7" id="KW-0489">Methyltransferase</keyword>
<feature type="domain" description="Type II methyltransferase M.TaqI-like" evidence="6">
    <location>
        <begin position="348"/>
        <end position="575"/>
    </location>
</feature>
<evidence type="ECO:0000256" key="1">
    <source>
        <dbReference type="ARBA" id="ARBA00011900"/>
    </source>
</evidence>
<evidence type="ECO:0000256" key="2">
    <source>
        <dbReference type="ARBA" id="ARBA00022603"/>
    </source>
</evidence>
<dbReference type="EMBL" id="CP039381">
    <property type="protein sequence ID" value="QCT06135.1"/>
    <property type="molecule type" value="Genomic_DNA"/>
</dbReference>
<dbReference type="PANTHER" id="PTHR33841">
    <property type="entry name" value="DNA METHYLTRANSFERASE YEEA-RELATED"/>
    <property type="match status" value="1"/>
</dbReference>
<keyword evidence="4" id="KW-0949">S-adenosyl-L-methionine</keyword>
<dbReference type="OrthoDB" id="32195at2"/>
<protein>
    <recommendedName>
        <fullName evidence="1">site-specific DNA-methyltransferase (adenine-specific)</fullName>
        <ecNumber evidence="1">2.1.1.72</ecNumber>
    </recommendedName>
</protein>
<dbReference type="KEGG" id="ruj:E5Z56_01560"/>
<dbReference type="PRINTS" id="PR00507">
    <property type="entry name" value="N12N6MTFRASE"/>
</dbReference>
<dbReference type="PANTHER" id="PTHR33841:SF1">
    <property type="entry name" value="DNA METHYLTRANSFERASE A"/>
    <property type="match status" value="1"/>
</dbReference>
<sequence length="1178" mass="137749">MDRTAIRNFAIFARNKLIEDIKERATYFGVTENGISQFYGHLTEEEKVARHHFIEKINRSNEEDYVTSFNDAIEDIAYIWFTRIVALRYMDANSLLPFNNQLFLSKDEKEPKIISTLGDNVLDFTPEDEMNMGKYKAEKDNKSLYILLFVKVNEYLGQNMTVFQNDLDDYVKLLLNLDYDSNGVIAELSKINIDNFTQGVEIMGWFHQYYNTDVFNKLYDGDMSKKKISSKYLPVATQLYTPDWVVKYMVENTLGRVWVDHLIGNGETEKAENFINKWQYYIKDTDEDNPELKKIREKRKDLKPTDIKFIDPCMGSGHILVYAFELLVDIYCNEGYSQSDSALLIVENNLYGLDIDDRASSLSYFALMMKASYYNKNLVLGKYKVNLCSVQESNNIENVDEVALFFSNDNERLLEEFTYLITVFYDGKEYGSILNLRKVDFKSLYNRIEELRNYNPTTKEENNYLKEIFSKLLPLINQANIMSHHYDVVVTNPPYLSNSRMNKKLAMYVNREYNIAKNDLAVVFIQKAVGVLSKEDALIAMITTVSWMYLKSFEKFRKYLLHSFQLNSIVDFGTELFEGKIGHLPVVTWVNRKHLPFQKLCGIRLSEYNYSKRKEKHNQFFNKENYHYTDQYDFAKIPGEPVAYWLGDSFMKAFEQGRTLGELTVCRNGMKTGDNERFLRLWWEVNLSKANFTAENVNDAYESGATYFPYNKGGEYRKWYGNNDYLINWYKNGETVMGKAKLDGRHTQDYNQELKFMPLATWSLITVKPAFRYKQNALSDIAGMSFYTSQDKLLYYLGFCNSVIATEMIKLLAPTMNCQVGDIARLPILHSLSKEQEVNDLVTENINLAKEDFDSFENSWDFTTHPFIKYKTSTGKLLDAYLQWEKVANARFNKVKKNEEKLNDIFLDIYNVKDGFKSEVEEKDVTIYKAEKVRDVKSFLSYVVGCVLGRYNLDDLGNVYTGEVWDIDKYKTFTPVTDNCVVITDNEDYEEDIVYYLKKFLVTVFGENSLEENLAFISSSLNEKGKTPTEKIRNYFFNTFYKEHLSNYTVGVSGKRPIYWMLSSGKKKGFKALVYMHRWYYGTLSGVRSHQLYDMINYYKKAIENLDCNFVDEDDLSYKVMMKYRDTLLSRYDEVQNFEKKLSKLEGVDIDTDDGIKFNHNKVQTTVDGEVINILEKI</sequence>
<evidence type="ECO:0000256" key="3">
    <source>
        <dbReference type="ARBA" id="ARBA00022679"/>
    </source>
</evidence>
<evidence type="ECO:0000256" key="4">
    <source>
        <dbReference type="ARBA" id="ARBA00022691"/>
    </source>
</evidence>
<dbReference type="RefSeq" id="WP_138156227.1">
    <property type="nucleotide sequence ID" value="NZ_CP039381.1"/>
</dbReference>
<dbReference type="EC" id="2.1.1.72" evidence="1"/>